<organism evidence="2 3">
    <name type="scientific">Sphaerochaeta associata</name>
    <dbReference type="NCBI Taxonomy" id="1129264"/>
    <lineage>
        <taxon>Bacteria</taxon>
        <taxon>Pseudomonadati</taxon>
        <taxon>Spirochaetota</taxon>
        <taxon>Spirochaetia</taxon>
        <taxon>Spirochaetales</taxon>
        <taxon>Sphaerochaetaceae</taxon>
        <taxon>Sphaerochaeta</taxon>
    </lineage>
</organism>
<dbReference type="NCBIfam" id="NF009750">
    <property type="entry name" value="PRK13260.1"/>
    <property type="match status" value="1"/>
</dbReference>
<accession>A0ABY4DCG3</accession>
<proteinExistence type="predicted"/>
<keyword evidence="1 2" id="KW-0560">Oxidoreductase</keyword>
<dbReference type="EMBL" id="CP094929">
    <property type="protein sequence ID" value="UOM50622.1"/>
    <property type="molecule type" value="Genomic_DNA"/>
</dbReference>
<dbReference type="InterPro" id="IPR003767">
    <property type="entry name" value="Malate/L-lactate_DH-like"/>
</dbReference>
<dbReference type="EC" id="1.1.1.130" evidence="2"/>
<evidence type="ECO:0000313" key="2">
    <source>
        <dbReference type="EMBL" id="UOM50622.1"/>
    </source>
</evidence>
<evidence type="ECO:0000313" key="3">
    <source>
        <dbReference type="Proteomes" id="UP000829708"/>
    </source>
</evidence>
<dbReference type="InterPro" id="IPR036111">
    <property type="entry name" value="Mal/L-sulfo/L-lacto_DH-like_sf"/>
</dbReference>
<dbReference type="SUPFAM" id="SSF89733">
    <property type="entry name" value="L-sulfolactate dehydrogenase-like"/>
    <property type="match status" value="1"/>
</dbReference>
<protein>
    <submittedName>
        <fullName evidence="2">3-dehydro-L-gulonate 2-dehydrogenase</fullName>
        <ecNumber evidence="2">1.1.1.130</ecNumber>
    </submittedName>
</protein>
<dbReference type="PANTHER" id="PTHR11091">
    <property type="entry name" value="OXIDOREDUCTASE-RELATED"/>
    <property type="match status" value="1"/>
</dbReference>
<dbReference type="InterPro" id="IPR043144">
    <property type="entry name" value="Mal/L-sulf/L-lact_DH-like_ah"/>
</dbReference>
<dbReference type="GO" id="GO:0047559">
    <property type="term" value="F:3-dehydro-L-gulonate 2-dehydrogenase activity"/>
    <property type="evidence" value="ECO:0007669"/>
    <property type="project" value="UniProtKB-EC"/>
</dbReference>
<dbReference type="Gene3D" id="3.30.1370.60">
    <property type="entry name" value="Hypothetical oxidoreductase yiak, domain 2"/>
    <property type="match status" value="1"/>
</dbReference>
<dbReference type="RefSeq" id="WP_244772009.1">
    <property type="nucleotide sequence ID" value="NZ_CP094929.1"/>
</dbReference>
<dbReference type="Proteomes" id="UP000829708">
    <property type="component" value="Chromosome"/>
</dbReference>
<keyword evidence="3" id="KW-1185">Reference proteome</keyword>
<name>A0ABY4DCG3_9SPIR</name>
<gene>
    <name evidence="2" type="primary">yiaK</name>
    <name evidence="2" type="ORF">MUG09_13745</name>
</gene>
<reference evidence="3" key="1">
    <citation type="journal article" date="2024" name="J Bioinform Genom">
        <title>Complete genome sequence of the type strain bacterium Sphaerochaeta associata GLS2t (VKM B-2742)t.</title>
        <authorList>
            <person name="Troshina O.Y."/>
            <person name="Tepeeva A.N."/>
            <person name="Arzamasceva V.O."/>
            <person name="Whitman W.B."/>
            <person name="Varghese N."/>
            <person name="Shapiro N."/>
            <person name="Woyke T."/>
            <person name="Kripides N.C."/>
            <person name="Vasilenko O.V."/>
        </authorList>
    </citation>
    <scope>NUCLEOTIDE SEQUENCE [LARGE SCALE GENOMIC DNA]</scope>
    <source>
        <strain evidence="3">GLS2T</strain>
    </source>
</reference>
<evidence type="ECO:0000256" key="1">
    <source>
        <dbReference type="ARBA" id="ARBA00023002"/>
    </source>
</evidence>
<dbReference type="Pfam" id="PF02615">
    <property type="entry name" value="Ldh_2"/>
    <property type="match status" value="1"/>
</dbReference>
<dbReference type="InterPro" id="IPR043143">
    <property type="entry name" value="Mal/L-sulf/L-lact_DH-like_NADP"/>
</dbReference>
<dbReference type="PANTHER" id="PTHR11091:SF3">
    <property type="entry name" value="2,3-DIKETO-L-GULONATE REDUCTASE"/>
    <property type="match status" value="1"/>
</dbReference>
<sequence length="332" mass="36088">MRVMYDEMVAQFVRVLHKHGITGDDADLSAKLFADASLEGVYTHGLNRFPKFIASIQNGSVKVHARAVCSESYGMLERWDGLQGPGNLNAWICMKRAIGLAKQHTVGIVALKNTNHWMRPGNYGHLACEHDCIGLLWTNTVPNMPAWGGTDAKLGNNPLVAAIPHDEGPVLLDVAMSMFSYGKLEKYKREGVLCPVDAGFDAQGNLSRDPAKVLETHQVLPIGYWKGAGLSLALDLIAATLSGGNSTCQIGKLPVETNLSQCFIAINLSSFPDRQALKRNIAATLEDLQASVCREEGTAVHYPGQGMQQVRKENLELGIPVDEGIWKSVLEA</sequence>
<dbReference type="Gene3D" id="1.10.1530.10">
    <property type="match status" value="1"/>
</dbReference>